<keyword evidence="2" id="KW-1185">Reference proteome</keyword>
<gene>
    <name evidence="1" type="ORF">CEXT_705921</name>
</gene>
<organism evidence="1 2">
    <name type="scientific">Caerostris extrusa</name>
    <name type="common">Bark spider</name>
    <name type="synonym">Caerostris bankana</name>
    <dbReference type="NCBI Taxonomy" id="172846"/>
    <lineage>
        <taxon>Eukaryota</taxon>
        <taxon>Metazoa</taxon>
        <taxon>Ecdysozoa</taxon>
        <taxon>Arthropoda</taxon>
        <taxon>Chelicerata</taxon>
        <taxon>Arachnida</taxon>
        <taxon>Araneae</taxon>
        <taxon>Araneomorphae</taxon>
        <taxon>Entelegynae</taxon>
        <taxon>Araneoidea</taxon>
        <taxon>Araneidae</taxon>
        <taxon>Caerostris</taxon>
    </lineage>
</organism>
<reference evidence="1 2" key="1">
    <citation type="submission" date="2021-06" db="EMBL/GenBank/DDBJ databases">
        <title>Caerostris extrusa draft genome.</title>
        <authorList>
            <person name="Kono N."/>
            <person name="Arakawa K."/>
        </authorList>
    </citation>
    <scope>NUCLEOTIDE SEQUENCE [LARGE SCALE GENOMIC DNA]</scope>
</reference>
<accession>A0AAV4PYX6</accession>
<dbReference type="Proteomes" id="UP001054945">
    <property type="component" value="Unassembled WGS sequence"/>
</dbReference>
<name>A0AAV4PYX6_CAEEX</name>
<dbReference type="EMBL" id="BPLR01005427">
    <property type="protein sequence ID" value="GIY02257.1"/>
    <property type="molecule type" value="Genomic_DNA"/>
</dbReference>
<evidence type="ECO:0000313" key="1">
    <source>
        <dbReference type="EMBL" id="GIY02257.1"/>
    </source>
</evidence>
<dbReference type="AlphaFoldDB" id="A0AAV4PYX6"/>
<feature type="non-terminal residue" evidence="1">
    <location>
        <position position="47"/>
    </location>
</feature>
<evidence type="ECO:0000313" key="2">
    <source>
        <dbReference type="Proteomes" id="UP001054945"/>
    </source>
</evidence>
<sequence>MKHTIVIKIHLKLLVDRRTTPILLHHSSSAVCIAPAPKSGFLPNLQQ</sequence>
<comment type="caution">
    <text evidence="1">The sequence shown here is derived from an EMBL/GenBank/DDBJ whole genome shotgun (WGS) entry which is preliminary data.</text>
</comment>
<proteinExistence type="predicted"/>
<protein>
    <submittedName>
        <fullName evidence="1">Uncharacterized protein</fullName>
    </submittedName>
</protein>